<evidence type="ECO:0000256" key="1">
    <source>
        <dbReference type="ARBA" id="ARBA00023015"/>
    </source>
</evidence>
<evidence type="ECO:0000313" key="6">
    <source>
        <dbReference type="Proteomes" id="UP000598271"/>
    </source>
</evidence>
<protein>
    <recommendedName>
        <fullName evidence="4">HTH araC/xylS-type domain-containing protein</fullName>
    </recommendedName>
</protein>
<reference evidence="5 6" key="1">
    <citation type="journal article" date="2014" name="Int. J. Syst. Evol. Microbiol.">
        <title>Complete genome sequence of Corynebacterium casei LMG S-19264T (=DSM 44701T), isolated from a smear-ripened cheese.</title>
        <authorList>
            <consortium name="US DOE Joint Genome Institute (JGI-PGF)"/>
            <person name="Walter F."/>
            <person name="Albersmeier A."/>
            <person name="Kalinowski J."/>
            <person name="Ruckert C."/>
        </authorList>
    </citation>
    <scope>NUCLEOTIDE SEQUENCE [LARGE SCALE GENOMIC DNA]</scope>
    <source>
        <strain evidence="5 6">KCTC 12866</strain>
    </source>
</reference>
<dbReference type="PANTHER" id="PTHR43280">
    <property type="entry name" value="ARAC-FAMILY TRANSCRIPTIONAL REGULATOR"/>
    <property type="match status" value="1"/>
</dbReference>
<dbReference type="GO" id="GO:0003700">
    <property type="term" value="F:DNA-binding transcription factor activity"/>
    <property type="evidence" value="ECO:0007669"/>
    <property type="project" value="InterPro"/>
</dbReference>
<dbReference type="EMBL" id="BMXF01000003">
    <property type="protein sequence ID" value="GHB78554.1"/>
    <property type="molecule type" value="Genomic_DNA"/>
</dbReference>
<evidence type="ECO:0000256" key="3">
    <source>
        <dbReference type="ARBA" id="ARBA00023163"/>
    </source>
</evidence>
<sequence length="188" mass="21401">MKLAIKNMVCDRCIKVVRDEMEALGLVVKQIELGSAEIEGELSVREAKLVKERLQANGFELLEDLRSVLVEHIKKLVIDEVQHLKGKKMKSMNFSDYLSEKCGYEYSYLSHLFSAVTGQTIERYVISQKIEKVKEWLSYGELTLSEIAWRLDYSSAAHLGNQFKKETGQTPGQFKKGAALARKALDRV</sequence>
<proteinExistence type="predicted"/>
<comment type="caution">
    <text evidence="5">The sequence shown here is derived from an EMBL/GenBank/DDBJ whole genome shotgun (WGS) entry which is preliminary data.</text>
</comment>
<keyword evidence="2" id="KW-0238">DNA-binding</keyword>
<accession>A0A8J3DBH8</accession>
<keyword evidence="6" id="KW-1185">Reference proteome</keyword>
<name>A0A8J3DBH8_9BACT</name>
<dbReference type="PROSITE" id="PS01124">
    <property type="entry name" value="HTH_ARAC_FAMILY_2"/>
    <property type="match status" value="1"/>
</dbReference>
<dbReference type="RefSeq" id="WP_189565901.1">
    <property type="nucleotide sequence ID" value="NZ_BMXF01000003.1"/>
</dbReference>
<dbReference type="Gene3D" id="1.10.10.60">
    <property type="entry name" value="Homeodomain-like"/>
    <property type="match status" value="1"/>
</dbReference>
<gene>
    <name evidence="5" type="ORF">GCM10007390_36080</name>
</gene>
<organism evidence="5 6">
    <name type="scientific">Persicitalea jodogahamensis</name>
    <dbReference type="NCBI Taxonomy" id="402147"/>
    <lineage>
        <taxon>Bacteria</taxon>
        <taxon>Pseudomonadati</taxon>
        <taxon>Bacteroidota</taxon>
        <taxon>Cytophagia</taxon>
        <taxon>Cytophagales</taxon>
        <taxon>Spirosomataceae</taxon>
        <taxon>Persicitalea</taxon>
    </lineage>
</organism>
<keyword evidence="3" id="KW-0804">Transcription</keyword>
<dbReference type="InterPro" id="IPR009057">
    <property type="entry name" value="Homeodomain-like_sf"/>
</dbReference>
<feature type="domain" description="HTH araC/xylS-type" evidence="4">
    <location>
        <begin position="98"/>
        <end position="177"/>
    </location>
</feature>
<dbReference type="InterPro" id="IPR018060">
    <property type="entry name" value="HTH_AraC"/>
</dbReference>
<dbReference type="Pfam" id="PF12833">
    <property type="entry name" value="HTH_18"/>
    <property type="match status" value="1"/>
</dbReference>
<dbReference type="SUPFAM" id="SSF46689">
    <property type="entry name" value="Homeodomain-like"/>
    <property type="match status" value="1"/>
</dbReference>
<evidence type="ECO:0000313" key="5">
    <source>
        <dbReference type="EMBL" id="GHB78554.1"/>
    </source>
</evidence>
<dbReference type="AlphaFoldDB" id="A0A8J3DBH8"/>
<dbReference type="Proteomes" id="UP000598271">
    <property type="component" value="Unassembled WGS sequence"/>
</dbReference>
<dbReference type="PANTHER" id="PTHR43280:SF2">
    <property type="entry name" value="HTH-TYPE TRANSCRIPTIONAL REGULATOR EXSA"/>
    <property type="match status" value="1"/>
</dbReference>
<keyword evidence="1" id="KW-0805">Transcription regulation</keyword>
<evidence type="ECO:0000259" key="4">
    <source>
        <dbReference type="PROSITE" id="PS01124"/>
    </source>
</evidence>
<evidence type="ECO:0000256" key="2">
    <source>
        <dbReference type="ARBA" id="ARBA00023125"/>
    </source>
</evidence>
<dbReference type="GO" id="GO:0043565">
    <property type="term" value="F:sequence-specific DNA binding"/>
    <property type="evidence" value="ECO:0007669"/>
    <property type="project" value="InterPro"/>
</dbReference>
<dbReference type="SMART" id="SM00342">
    <property type="entry name" value="HTH_ARAC"/>
    <property type="match status" value="1"/>
</dbReference>